<proteinExistence type="predicted"/>
<dbReference type="EMBL" id="CP022605">
    <property type="protein sequence ID" value="ASV88092.1"/>
    <property type="molecule type" value="Genomic_DNA"/>
</dbReference>
<organism evidence="1 2">
    <name type="scientific">Ochrobactrum quorumnocens</name>
    <dbReference type="NCBI Taxonomy" id="271865"/>
    <lineage>
        <taxon>Bacteria</taxon>
        <taxon>Pseudomonadati</taxon>
        <taxon>Pseudomonadota</taxon>
        <taxon>Alphaproteobacteria</taxon>
        <taxon>Hyphomicrobiales</taxon>
        <taxon>Brucellaceae</taxon>
        <taxon>Brucella/Ochrobactrum group</taxon>
        <taxon>Ochrobactrum</taxon>
    </lineage>
</organism>
<keyword evidence="1" id="KW-0614">Plasmid</keyword>
<gene>
    <name evidence="1" type="ORF">CES85_2893</name>
</gene>
<geneLocation type="plasmid" evidence="1 2">
    <name>unnamed1</name>
</geneLocation>
<dbReference type="AlphaFoldDB" id="A0A248UNA5"/>
<protein>
    <submittedName>
        <fullName evidence="1">Uncharacterized protein</fullName>
    </submittedName>
</protein>
<name>A0A248UNA5_9HYPH</name>
<evidence type="ECO:0000313" key="1">
    <source>
        <dbReference type="EMBL" id="ASV88092.1"/>
    </source>
</evidence>
<accession>A0A248UNA5</accession>
<dbReference type="Proteomes" id="UP000215256">
    <property type="component" value="Plasmid unnamed1"/>
</dbReference>
<evidence type="ECO:0000313" key="2">
    <source>
        <dbReference type="Proteomes" id="UP000215256"/>
    </source>
</evidence>
<dbReference type="KEGG" id="och:CES85_2893"/>
<reference evidence="1 2" key="1">
    <citation type="submission" date="2017-07" db="EMBL/GenBank/DDBJ databases">
        <title>Phylogenetic study on the rhizospheric bacterium Ochrobactrum sp. A44.</title>
        <authorList>
            <person name="Krzyzanowska D.M."/>
            <person name="Ossowicki A."/>
            <person name="Rajewska M."/>
            <person name="Maciag T."/>
            <person name="Kaczynski Z."/>
            <person name="Czerwicka M."/>
            <person name="Jafra S."/>
        </authorList>
    </citation>
    <scope>NUCLEOTIDE SEQUENCE [LARGE SCALE GENOMIC DNA]</scope>
    <source>
        <strain evidence="1 2">A44</strain>
        <plasmid evidence="1 2">unnamed1</plasmid>
    </source>
</reference>
<sequence>MPSAFQIIECQKLNVLIVPTKIAFRRRRMNILKMIKLLIFMSEGKP</sequence>